<keyword evidence="4 10" id="KW-0808">Transferase</keyword>
<keyword evidence="11" id="KW-1185">Reference proteome</keyword>
<feature type="transmembrane region" description="Helical" evidence="8">
    <location>
        <begin position="208"/>
        <end position="227"/>
    </location>
</feature>
<accession>A0A1H3Y6I6</accession>
<evidence type="ECO:0000256" key="4">
    <source>
        <dbReference type="ARBA" id="ARBA00022679"/>
    </source>
</evidence>
<reference evidence="11" key="1">
    <citation type="submission" date="2016-10" db="EMBL/GenBank/DDBJ databases">
        <authorList>
            <person name="Varghese N."/>
            <person name="Submissions S."/>
        </authorList>
    </citation>
    <scope>NUCLEOTIDE SEQUENCE [LARGE SCALE GENOMIC DNA]</scope>
    <source>
        <strain evidence="11">DSM 11526</strain>
    </source>
</reference>
<evidence type="ECO:0000313" key="11">
    <source>
        <dbReference type="Proteomes" id="UP000242469"/>
    </source>
</evidence>
<feature type="transmembrane region" description="Helical" evidence="8">
    <location>
        <begin position="114"/>
        <end position="134"/>
    </location>
</feature>
<evidence type="ECO:0000256" key="3">
    <source>
        <dbReference type="ARBA" id="ARBA00022676"/>
    </source>
</evidence>
<evidence type="ECO:0000256" key="7">
    <source>
        <dbReference type="ARBA" id="ARBA00023136"/>
    </source>
</evidence>
<keyword evidence="3 10" id="KW-0328">Glycosyltransferase</keyword>
<keyword evidence="7 8" id="KW-0472">Membrane</keyword>
<dbReference type="EMBL" id="FNRJ01000001">
    <property type="protein sequence ID" value="SEA07173.1"/>
    <property type="molecule type" value="Genomic_DNA"/>
</dbReference>
<feature type="transmembrane region" description="Helical" evidence="8">
    <location>
        <begin position="84"/>
        <end position="102"/>
    </location>
</feature>
<evidence type="ECO:0000256" key="1">
    <source>
        <dbReference type="ARBA" id="ARBA00004651"/>
    </source>
</evidence>
<protein>
    <submittedName>
        <fullName evidence="10">Dolichyl-phosphate-mannose-protein mannosyltransferase</fullName>
    </submittedName>
</protein>
<dbReference type="RefSeq" id="WP_091822235.1">
    <property type="nucleotide sequence ID" value="NZ_FNRJ01000001.1"/>
</dbReference>
<keyword evidence="5 8" id="KW-0812">Transmembrane</keyword>
<evidence type="ECO:0000256" key="8">
    <source>
        <dbReference type="SAM" id="Phobius"/>
    </source>
</evidence>
<feature type="transmembrane region" description="Helical" evidence="8">
    <location>
        <begin position="169"/>
        <end position="196"/>
    </location>
</feature>
<evidence type="ECO:0000313" key="10">
    <source>
        <dbReference type="EMBL" id="SEA07173.1"/>
    </source>
</evidence>
<comment type="subcellular location">
    <subcellularLocation>
        <location evidence="1">Cell membrane</location>
        <topology evidence="1">Multi-pass membrane protein</topology>
    </subcellularLocation>
</comment>
<organism evidence="10 11">
    <name type="scientific">Marinobacterium iners DSM 11526</name>
    <dbReference type="NCBI Taxonomy" id="1122198"/>
    <lineage>
        <taxon>Bacteria</taxon>
        <taxon>Pseudomonadati</taxon>
        <taxon>Pseudomonadota</taxon>
        <taxon>Gammaproteobacteria</taxon>
        <taxon>Oceanospirillales</taxon>
        <taxon>Oceanospirillaceae</taxon>
        <taxon>Marinobacterium</taxon>
    </lineage>
</organism>
<dbReference type="GO" id="GO:0009103">
    <property type="term" value="P:lipopolysaccharide biosynthetic process"/>
    <property type="evidence" value="ECO:0007669"/>
    <property type="project" value="UniProtKB-ARBA"/>
</dbReference>
<dbReference type="STRING" id="1122198.SAMN02745729_101387"/>
<dbReference type="OrthoDB" id="466056at2"/>
<keyword evidence="6 8" id="KW-1133">Transmembrane helix</keyword>
<dbReference type="PANTHER" id="PTHR33908:SF11">
    <property type="entry name" value="MEMBRANE PROTEIN"/>
    <property type="match status" value="1"/>
</dbReference>
<proteinExistence type="predicted"/>
<evidence type="ECO:0000256" key="6">
    <source>
        <dbReference type="ARBA" id="ARBA00022989"/>
    </source>
</evidence>
<feature type="transmembrane region" description="Helical" evidence="8">
    <location>
        <begin position="404"/>
        <end position="424"/>
    </location>
</feature>
<dbReference type="AlphaFoldDB" id="A0A1H3Y6I6"/>
<sequence>MPDFIRIKNNIYWISALVLCCIYLIFKILNSADYTIDYPDTSTTYLPLAEFFLQDPLAALRSEKAITVAPGSYIYMALFGAEKGNILIANMILAIMSVFIIFDTVRRVFNKKSALLAAFFYAVSPTLTEVIVPALSEPPYVFFTLVWLWSLSLIYTYPDKRWPVVLSGVSLFLSIITRGIFFYWTIAALFICATMYFLAKRTDVKRFAVRVAFSHVITAVGLSAVVVHNDYFFNTPMIATGSGAALYFGNDVVTHGYEPQYVGLLHQEWMIIDGKRSHLAPENDARLKYAAFERVKDTPLKELTIFYFNKLGVNLFFSKEHLNDYILNKRTLRISLIILALYGCFILFHNPVVVMYFFITAYAVAVLIPVMYNQRYSIGNIDLLLVIMAGVGTAVLFSKSCKTIVFVFTLIFLLSAIGGLHMAYSHPLVPNTSNRHVKMALLADENSISFNGLEGNPFIDTVHTIDNEASITWNSFDDRKKGGVPILQIDIETLDSRCRKVYFKYTADGIAPRVESLRLDGFNSPGLLNFGTQPFDRLGHKNGSITVTFECPIATEMKFNSMALYLSQAGRYYRERLPEELKVIR</sequence>
<feature type="transmembrane region" description="Helical" evidence="8">
    <location>
        <begin position="12"/>
        <end position="29"/>
    </location>
</feature>
<dbReference type="Proteomes" id="UP000242469">
    <property type="component" value="Unassembled WGS sequence"/>
</dbReference>
<dbReference type="GO" id="GO:0016763">
    <property type="term" value="F:pentosyltransferase activity"/>
    <property type="evidence" value="ECO:0007669"/>
    <property type="project" value="TreeGrafter"/>
</dbReference>
<feature type="transmembrane region" description="Helical" evidence="8">
    <location>
        <begin position="379"/>
        <end position="398"/>
    </location>
</feature>
<feature type="domain" description="Glycosyltransferase RgtA/B/C/D-like" evidence="9">
    <location>
        <begin position="74"/>
        <end position="225"/>
    </location>
</feature>
<dbReference type="GO" id="GO:0005886">
    <property type="term" value="C:plasma membrane"/>
    <property type="evidence" value="ECO:0007669"/>
    <property type="project" value="UniProtKB-SubCell"/>
</dbReference>
<dbReference type="InterPro" id="IPR038731">
    <property type="entry name" value="RgtA/B/C-like"/>
</dbReference>
<dbReference type="InterPro" id="IPR050297">
    <property type="entry name" value="LipidA_mod_glycosyltrf_83"/>
</dbReference>
<name>A0A1H3Y6I6_9GAMM</name>
<feature type="transmembrane region" description="Helical" evidence="8">
    <location>
        <begin position="140"/>
        <end position="157"/>
    </location>
</feature>
<evidence type="ECO:0000256" key="2">
    <source>
        <dbReference type="ARBA" id="ARBA00022475"/>
    </source>
</evidence>
<evidence type="ECO:0000256" key="5">
    <source>
        <dbReference type="ARBA" id="ARBA00022692"/>
    </source>
</evidence>
<gene>
    <name evidence="10" type="ORF">SAMN02745729_101387</name>
</gene>
<dbReference type="Pfam" id="PF13231">
    <property type="entry name" value="PMT_2"/>
    <property type="match status" value="1"/>
</dbReference>
<dbReference type="PANTHER" id="PTHR33908">
    <property type="entry name" value="MANNOSYLTRANSFERASE YKCB-RELATED"/>
    <property type="match status" value="1"/>
</dbReference>
<evidence type="ECO:0000259" key="9">
    <source>
        <dbReference type="Pfam" id="PF13231"/>
    </source>
</evidence>
<keyword evidence="2" id="KW-1003">Cell membrane</keyword>